<dbReference type="NCBIfam" id="NF004088">
    <property type="entry name" value="PRK05590.1"/>
    <property type="match status" value="1"/>
</dbReference>
<dbReference type="EMBL" id="DVLT01000008">
    <property type="protein sequence ID" value="HIU01914.1"/>
    <property type="molecule type" value="Genomic_DNA"/>
</dbReference>
<comment type="caution">
    <text evidence="1">The sequence shown here is derived from an EMBL/GenBank/DDBJ whole genome shotgun (WGS) entry which is preliminary data.</text>
</comment>
<reference evidence="1" key="2">
    <citation type="journal article" date="2021" name="PeerJ">
        <title>Extensive microbial diversity within the chicken gut microbiome revealed by metagenomics and culture.</title>
        <authorList>
            <person name="Gilroy R."/>
            <person name="Ravi A."/>
            <person name="Getino M."/>
            <person name="Pursley I."/>
            <person name="Horton D.L."/>
            <person name="Alikhan N.F."/>
            <person name="Baker D."/>
            <person name="Gharbi K."/>
            <person name="Hall N."/>
            <person name="Watson M."/>
            <person name="Adriaenssens E.M."/>
            <person name="Foster-Nyarko E."/>
            <person name="Jarju S."/>
            <person name="Secka A."/>
            <person name="Antonio M."/>
            <person name="Oren A."/>
            <person name="Chaudhuri R.R."/>
            <person name="La Ragione R."/>
            <person name="Hildebrand F."/>
            <person name="Pallen M.J."/>
        </authorList>
    </citation>
    <scope>NUCLEOTIDE SEQUENCE</scope>
    <source>
        <strain evidence="1">CHK187-14744</strain>
    </source>
</reference>
<reference evidence="1" key="1">
    <citation type="submission" date="2020-10" db="EMBL/GenBank/DDBJ databases">
        <authorList>
            <person name="Gilroy R."/>
        </authorList>
    </citation>
    <scope>NUCLEOTIDE SEQUENCE</scope>
    <source>
        <strain evidence="1">CHK187-14744</strain>
    </source>
</reference>
<dbReference type="SUPFAM" id="SSF103642">
    <property type="entry name" value="Sec-C motif"/>
    <property type="match status" value="1"/>
</dbReference>
<proteinExistence type="predicted"/>
<dbReference type="InterPro" id="IPR004027">
    <property type="entry name" value="SEC_C_motif"/>
</dbReference>
<evidence type="ECO:0000313" key="1">
    <source>
        <dbReference type="EMBL" id="HIU01914.1"/>
    </source>
</evidence>
<organism evidence="1 2">
    <name type="scientific">Candidatus Onthocola gallistercoris</name>
    <dbReference type="NCBI Taxonomy" id="2840876"/>
    <lineage>
        <taxon>Bacteria</taxon>
        <taxon>Bacillati</taxon>
        <taxon>Bacillota</taxon>
        <taxon>Bacilli</taxon>
        <taxon>Candidatus Onthocola</taxon>
    </lineage>
</organism>
<dbReference type="PANTHER" id="PTHR33747:SF1">
    <property type="entry name" value="ADENYLATE CYCLASE-ASSOCIATED CAP C-TERMINAL DOMAIN-CONTAINING PROTEIN"/>
    <property type="match status" value="1"/>
</dbReference>
<name>A0A9D1HFE4_9FIRM</name>
<accession>A0A9D1HFE4</accession>
<dbReference type="Gene3D" id="3.10.450.50">
    <property type="match status" value="1"/>
</dbReference>
<protein>
    <submittedName>
        <fullName evidence="1">SEC-C domain-containing protein</fullName>
    </submittedName>
</protein>
<sequence>MSLMQQWEDRMEALKKDTSGQQKFWTDYFLQEKAIYEQLLEEPVEVVSGTVQELADKYGMDVVLFGGGFLDGINESIKEPNPVNELEPDSHVTIDIDLEKLYYNMVAARADWLYELPQWDKLLTEERRKELYKEQKRSTTIVKGKKIGRNDPCPCGSGKKYKFCCGRNK</sequence>
<dbReference type="Proteomes" id="UP000824164">
    <property type="component" value="Unassembled WGS sequence"/>
</dbReference>
<dbReference type="PANTHER" id="PTHR33747">
    <property type="entry name" value="UPF0225 PROTEIN SCO1677"/>
    <property type="match status" value="1"/>
</dbReference>
<gene>
    <name evidence="1" type="ORF">IAB63_01520</name>
</gene>
<evidence type="ECO:0000313" key="2">
    <source>
        <dbReference type="Proteomes" id="UP000824164"/>
    </source>
</evidence>
<dbReference type="AlphaFoldDB" id="A0A9D1HFE4"/>
<dbReference type="Pfam" id="PF02810">
    <property type="entry name" value="SEC-C"/>
    <property type="match status" value="1"/>
</dbReference>